<dbReference type="CDD" id="cd09917">
    <property type="entry name" value="F-box_SF"/>
    <property type="match status" value="1"/>
</dbReference>
<comment type="caution">
    <text evidence="2">The sequence shown here is derived from an EMBL/GenBank/DDBJ whole genome shotgun (WGS) entry which is preliminary data.</text>
</comment>
<dbReference type="InterPro" id="IPR036047">
    <property type="entry name" value="F-box-like_dom_sf"/>
</dbReference>
<dbReference type="InterPro" id="IPR001810">
    <property type="entry name" value="F-box_dom"/>
</dbReference>
<dbReference type="SUPFAM" id="SSF81383">
    <property type="entry name" value="F-box domain"/>
    <property type="match status" value="1"/>
</dbReference>
<dbReference type="Proteomes" id="UP000186601">
    <property type="component" value="Unassembled WGS sequence"/>
</dbReference>
<dbReference type="AlphaFoldDB" id="A0A2R6NH02"/>
<reference evidence="2 3" key="1">
    <citation type="submission" date="2018-02" db="EMBL/GenBank/DDBJ databases">
        <title>Genome sequence of the basidiomycete white-rot fungus Phlebia centrifuga.</title>
        <authorList>
            <person name="Granchi Z."/>
            <person name="Peng M."/>
            <person name="de Vries R.P."/>
            <person name="Hilden K."/>
            <person name="Makela M.R."/>
            <person name="Grigoriev I."/>
            <person name="Riley R."/>
        </authorList>
    </citation>
    <scope>NUCLEOTIDE SEQUENCE [LARGE SCALE GENOMIC DNA]</scope>
    <source>
        <strain evidence="2 3">FBCC195</strain>
    </source>
</reference>
<feature type="domain" description="F-box" evidence="1">
    <location>
        <begin position="69"/>
        <end position="118"/>
    </location>
</feature>
<gene>
    <name evidence="2" type="ORF">PHLCEN_2v12509</name>
</gene>
<evidence type="ECO:0000313" key="3">
    <source>
        <dbReference type="Proteomes" id="UP000186601"/>
    </source>
</evidence>
<dbReference type="EMBL" id="MLYV02001259">
    <property type="protein sequence ID" value="PSR71656.1"/>
    <property type="molecule type" value="Genomic_DNA"/>
</dbReference>
<dbReference type="SMART" id="SM00256">
    <property type="entry name" value="FBOX"/>
    <property type="match status" value="1"/>
</dbReference>
<keyword evidence="3" id="KW-1185">Reference proteome</keyword>
<dbReference type="Pfam" id="PF00646">
    <property type="entry name" value="F-box"/>
    <property type="match status" value="1"/>
</dbReference>
<protein>
    <recommendedName>
        <fullName evidence="1">F-box domain-containing protein</fullName>
    </recommendedName>
</protein>
<accession>A0A2R6NH02</accession>
<dbReference type="STRING" id="98765.A0A2R6NH02"/>
<evidence type="ECO:0000313" key="2">
    <source>
        <dbReference type="EMBL" id="PSR71656.1"/>
    </source>
</evidence>
<sequence length="186" mass="20726">MSVRTKAGSVWSLWDDEVSDFEELDSQAVENIWSSNGKFNTPTSSIINGRKRRKVCQVSELDGPGAHSLNILPTMPIDVLYEIFTHLAPVDLLNLSRTTKGLRQLLMSKRSISVWTTARKATPDAPDCPSDLSEPQWADLVWGSKACQQCNRGAVSMMKAALFLRRRACMQCLSDQCVYLQSSLSN</sequence>
<dbReference type="OrthoDB" id="2322499at2759"/>
<proteinExistence type="predicted"/>
<evidence type="ECO:0000259" key="1">
    <source>
        <dbReference type="PROSITE" id="PS50181"/>
    </source>
</evidence>
<organism evidence="2 3">
    <name type="scientific">Hermanssonia centrifuga</name>
    <dbReference type="NCBI Taxonomy" id="98765"/>
    <lineage>
        <taxon>Eukaryota</taxon>
        <taxon>Fungi</taxon>
        <taxon>Dikarya</taxon>
        <taxon>Basidiomycota</taxon>
        <taxon>Agaricomycotina</taxon>
        <taxon>Agaricomycetes</taxon>
        <taxon>Polyporales</taxon>
        <taxon>Meruliaceae</taxon>
        <taxon>Hermanssonia</taxon>
    </lineage>
</organism>
<name>A0A2R6NH02_9APHY</name>
<dbReference type="PROSITE" id="PS50181">
    <property type="entry name" value="FBOX"/>
    <property type="match status" value="1"/>
</dbReference>